<dbReference type="SUPFAM" id="SSF81901">
    <property type="entry name" value="HCP-like"/>
    <property type="match status" value="1"/>
</dbReference>
<dbReference type="AlphaFoldDB" id="A0A2H1WIL4"/>
<dbReference type="InterPro" id="IPR006597">
    <property type="entry name" value="Sel1-like"/>
</dbReference>
<dbReference type="EMBL" id="ODYU01008814">
    <property type="protein sequence ID" value="SOQ52742.1"/>
    <property type="molecule type" value="Genomic_DNA"/>
</dbReference>
<dbReference type="InterPro" id="IPR052748">
    <property type="entry name" value="ISR_Activator"/>
</dbReference>
<protein>
    <submittedName>
        <fullName evidence="2">SFRICE_000626</fullName>
    </submittedName>
</protein>
<organism evidence="2">
    <name type="scientific">Spodoptera frugiperda</name>
    <name type="common">Fall armyworm</name>
    <dbReference type="NCBI Taxonomy" id="7108"/>
    <lineage>
        <taxon>Eukaryota</taxon>
        <taxon>Metazoa</taxon>
        <taxon>Ecdysozoa</taxon>
        <taxon>Arthropoda</taxon>
        <taxon>Hexapoda</taxon>
        <taxon>Insecta</taxon>
        <taxon>Pterygota</taxon>
        <taxon>Neoptera</taxon>
        <taxon>Endopterygota</taxon>
        <taxon>Lepidoptera</taxon>
        <taxon>Glossata</taxon>
        <taxon>Ditrysia</taxon>
        <taxon>Noctuoidea</taxon>
        <taxon>Noctuidae</taxon>
        <taxon>Amphipyrinae</taxon>
        <taxon>Spodoptera</taxon>
    </lineage>
</organism>
<evidence type="ECO:0000313" key="2">
    <source>
        <dbReference type="EMBL" id="SOQ52742.1"/>
    </source>
</evidence>
<feature type="compositionally biased region" description="Basic and acidic residues" evidence="1">
    <location>
        <begin position="149"/>
        <end position="162"/>
    </location>
</feature>
<feature type="compositionally biased region" description="Basic and acidic residues" evidence="1">
    <location>
        <begin position="123"/>
        <end position="134"/>
    </location>
</feature>
<dbReference type="SMART" id="SM00671">
    <property type="entry name" value="SEL1"/>
    <property type="match status" value="2"/>
</dbReference>
<name>A0A2H1WIL4_SPOFR</name>
<sequence>MECRYQSIFFENMWKYVTRRFRDTLERGANQFDRCSSTVVGNGAVNFCEEKNDSPPWWLSMRSSESYQNENEPNHQEWSPEHQERNWMGAITWENGVNISENPEIHAGPPCKWLALRKRFESHQDENGPNDHKWNFGHGDGPWSWGGKPWEHGAEKGGENNMKKPGPPSKWRGFRCRSFQKGEGPDTEKWKEHRARIAKMWMDPKKWEDRMKELHERDGKHVGPPRKWHALRCQTYQNENEMKWSIDHPEKTWMSPRSSDNQLETIKENDEENASSKWLQLRKCCKSYNDDKGTNSNKWGFQHLNKSWVDAITWSGAAVLGWYTSQIIHFKVKQHCRILDLQEKACAPVNNLVNSVQPFLSSVNKNDFYVESISKIGKMFSEFTPTVYLMPNDSEKDFKELSKVSIKENVSEKTSVTRTLSNSTSETSDDDLGDVLNSIENRLGLAAIESGHYQDGLSLLRSAAERNHAPAIYNLGLCYEKGLGVTANEKTAMELYKSAASLDHPEALYNLGIYYGQGRGGLKADQETAIRLLRLAAVQGQQAAVEALKYLNVSISEPRHKNVNTWTYDKHSDFTTNPQVPTPSGMFVENINYLQAAV</sequence>
<dbReference type="PANTHER" id="PTHR45011:SF1">
    <property type="entry name" value="DAP3-BINDING CELL DEATH ENHANCER 1"/>
    <property type="match status" value="1"/>
</dbReference>
<proteinExistence type="predicted"/>
<feature type="region of interest" description="Disordered" evidence="1">
    <location>
        <begin position="123"/>
        <end position="191"/>
    </location>
</feature>
<accession>A0A2H1WIL4</accession>
<dbReference type="PANTHER" id="PTHR45011">
    <property type="entry name" value="DAP3-BINDING CELL DEATH ENHANCER 1"/>
    <property type="match status" value="1"/>
</dbReference>
<dbReference type="InterPro" id="IPR011990">
    <property type="entry name" value="TPR-like_helical_dom_sf"/>
</dbReference>
<dbReference type="Gene3D" id="1.25.40.10">
    <property type="entry name" value="Tetratricopeptide repeat domain"/>
    <property type="match status" value="1"/>
</dbReference>
<evidence type="ECO:0000256" key="1">
    <source>
        <dbReference type="SAM" id="MobiDB-lite"/>
    </source>
</evidence>
<reference evidence="2" key="1">
    <citation type="submission" date="2016-07" db="EMBL/GenBank/DDBJ databases">
        <authorList>
            <person name="Bretaudeau A."/>
        </authorList>
    </citation>
    <scope>NUCLEOTIDE SEQUENCE</scope>
    <source>
        <strain evidence="2">Rice</strain>
        <tissue evidence="2">Whole body</tissue>
    </source>
</reference>
<gene>
    <name evidence="2" type="ORF">SFRICE_000626</name>
</gene>
<dbReference type="Pfam" id="PF08238">
    <property type="entry name" value="Sel1"/>
    <property type="match status" value="2"/>
</dbReference>